<keyword evidence="1" id="KW-0472">Membrane</keyword>
<proteinExistence type="predicted"/>
<evidence type="ECO:0000256" key="1">
    <source>
        <dbReference type="SAM" id="Phobius"/>
    </source>
</evidence>
<keyword evidence="1" id="KW-1133">Transmembrane helix</keyword>
<evidence type="ECO:0000313" key="2">
    <source>
        <dbReference type="EMBL" id="MBO2025580.1"/>
    </source>
</evidence>
<organism evidence="2 3">
    <name type="scientific">Klebsiella pneumoniae</name>
    <dbReference type="NCBI Taxonomy" id="573"/>
    <lineage>
        <taxon>Bacteria</taxon>
        <taxon>Pseudomonadati</taxon>
        <taxon>Pseudomonadota</taxon>
        <taxon>Gammaproteobacteria</taxon>
        <taxon>Enterobacterales</taxon>
        <taxon>Enterobacteriaceae</taxon>
        <taxon>Klebsiella/Raoultella group</taxon>
        <taxon>Klebsiella</taxon>
        <taxon>Klebsiella pneumoniae complex</taxon>
    </lineage>
</organism>
<sequence>MGASMFGLATGIDYGVVFGAFAGAVFYVATAVNISRLKLVGYFITSFIFGVIGAPLLGSYFSKWTGYSDRPLDALGAVIVAAIAIKLLTFVNSQIWVACLGFSLAYVEEGQAMVTVIRAQSSMR</sequence>
<protein>
    <submittedName>
        <fullName evidence="2">Phage holin family protein</fullName>
    </submittedName>
</protein>
<dbReference type="AlphaFoldDB" id="A0A939NQZ5"/>
<dbReference type="InterPro" id="IPR032637">
    <property type="entry name" value="Phage_holin-like"/>
</dbReference>
<keyword evidence="1" id="KW-0812">Transmembrane</keyword>
<feature type="transmembrane region" description="Helical" evidence="1">
    <location>
        <begin position="12"/>
        <end position="32"/>
    </location>
</feature>
<comment type="caution">
    <text evidence="2">The sequence shown here is derived from an EMBL/GenBank/DDBJ whole genome shotgun (WGS) entry which is preliminary data.</text>
</comment>
<feature type="transmembrane region" description="Helical" evidence="1">
    <location>
        <begin position="39"/>
        <end position="62"/>
    </location>
</feature>
<dbReference type="Proteomes" id="UP000664267">
    <property type="component" value="Unassembled WGS sequence"/>
</dbReference>
<reference evidence="2" key="1">
    <citation type="submission" date="2021-03" db="EMBL/GenBank/DDBJ databases">
        <title>Molecular epidemiology and mechanisms of colistin and carbapenem resistance in Enterobacteriaceae from clinical isolates, the environment and porcine samples in Pretoria, South Africa.</title>
        <authorList>
            <person name="Bogoshi D."/>
            <person name="Mbelle N.M."/>
            <person name="Naidoo V."/>
            <person name="Osei Sekyere J."/>
        </authorList>
    </citation>
    <scope>NUCLEOTIDE SEQUENCE</scope>
    <source>
        <strain evidence="2">C029</strain>
    </source>
</reference>
<gene>
    <name evidence="2" type="ORF">J4733_10040</name>
</gene>
<dbReference type="EMBL" id="JAGETN010000015">
    <property type="protein sequence ID" value="MBO2025580.1"/>
    <property type="molecule type" value="Genomic_DNA"/>
</dbReference>
<accession>A0A939NQZ5</accession>
<dbReference type="Pfam" id="PF16931">
    <property type="entry name" value="Phage_holin_8"/>
    <property type="match status" value="1"/>
</dbReference>
<feature type="transmembrane region" description="Helical" evidence="1">
    <location>
        <begin position="74"/>
        <end position="107"/>
    </location>
</feature>
<evidence type="ECO:0000313" key="3">
    <source>
        <dbReference type="Proteomes" id="UP000664267"/>
    </source>
</evidence>
<name>A0A939NQZ5_KLEPN</name>